<proteinExistence type="predicted"/>
<sequence>MASKRYQTRKRHSINHNQSVIYIGYRQSGNKIPVVVQAGTIDKVYTHDLIEIEINGNLRRGVTV</sequence>
<keyword evidence="2" id="KW-1185">Reference proteome</keyword>
<reference evidence="1 2" key="1">
    <citation type="submission" date="2014-12" db="EMBL/GenBank/DDBJ databases">
        <title>Draft genome sequence of Paenibacillus kamchatkensis strain B-2647.</title>
        <authorList>
            <person name="Karlyshev A.V."/>
            <person name="Kudryashova E.B."/>
        </authorList>
    </citation>
    <scope>NUCLEOTIDE SEQUENCE [LARGE SCALE GENOMIC DNA]</scope>
    <source>
        <strain evidence="1 2">VKM B-2647</strain>
    </source>
</reference>
<comment type="caution">
    <text evidence="1">The sequence shown here is derived from an EMBL/GenBank/DDBJ whole genome shotgun (WGS) entry which is preliminary data.</text>
</comment>
<protein>
    <submittedName>
        <fullName evidence="1">Uncharacterized protein</fullName>
    </submittedName>
</protein>
<evidence type="ECO:0000313" key="1">
    <source>
        <dbReference type="EMBL" id="KIL38004.1"/>
    </source>
</evidence>
<dbReference type="Proteomes" id="UP000031967">
    <property type="component" value="Unassembled WGS sequence"/>
</dbReference>
<accession>A0ABR5AAE9</accession>
<evidence type="ECO:0000313" key="2">
    <source>
        <dbReference type="Proteomes" id="UP000031967"/>
    </source>
</evidence>
<organism evidence="1 2">
    <name type="scientific">Gordoniibacillus kamchatkensis</name>
    <dbReference type="NCBI Taxonomy" id="1590651"/>
    <lineage>
        <taxon>Bacteria</taxon>
        <taxon>Bacillati</taxon>
        <taxon>Bacillota</taxon>
        <taxon>Bacilli</taxon>
        <taxon>Bacillales</taxon>
        <taxon>Paenibacillaceae</taxon>
        <taxon>Gordoniibacillus</taxon>
    </lineage>
</organism>
<name>A0ABR5AAE9_9BACL</name>
<dbReference type="EMBL" id="JXAK01000083">
    <property type="protein sequence ID" value="KIL38004.1"/>
    <property type="molecule type" value="Genomic_DNA"/>
</dbReference>
<gene>
    <name evidence="1" type="ORF">SD70_29340</name>
</gene>